<evidence type="ECO:0000256" key="4">
    <source>
        <dbReference type="ARBA" id="ARBA00022989"/>
    </source>
</evidence>
<dbReference type="OrthoDB" id="9807053at2"/>
<evidence type="ECO:0000256" key="2">
    <source>
        <dbReference type="ARBA" id="ARBA00022475"/>
    </source>
</evidence>
<evidence type="ECO:0000256" key="1">
    <source>
        <dbReference type="ARBA" id="ARBA00004651"/>
    </source>
</evidence>
<dbReference type="PANTHER" id="PTHR30086">
    <property type="entry name" value="ARGININE EXPORTER PROTEIN ARGO"/>
    <property type="match status" value="1"/>
</dbReference>
<gene>
    <name evidence="7" type="ORF">EFR84_29235</name>
</gene>
<comment type="subcellular location">
    <subcellularLocation>
        <location evidence="1">Cell membrane</location>
        <topology evidence="1">Multi-pass membrane protein</topology>
    </subcellularLocation>
</comment>
<name>A0A432NEL4_9HYPH</name>
<feature type="transmembrane region" description="Helical" evidence="6">
    <location>
        <begin position="204"/>
        <end position="225"/>
    </location>
</feature>
<dbReference type="AlphaFoldDB" id="A0A432NEL4"/>
<dbReference type="EMBL" id="RJTJ01000037">
    <property type="protein sequence ID" value="RUL98028.1"/>
    <property type="molecule type" value="Genomic_DNA"/>
</dbReference>
<accession>A0A432NEL4</accession>
<keyword evidence="2" id="KW-1003">Cell membrane</keyword>
<evidence type="ECO:0000256" key="6">
    <source>
        <dbReference type="SAM" id="Phobius"/>
    </source>
</evidence>
<feature type="transmembrane region" description="Helical" evidence="6">
    <location>
        <begin position="139"/>
        <end position="161"/>
    </location>
</feature>
<proteinExistence type="predicted"/>
<evidence type="ECO:0000313" key="8">
    <source>
        <dbReference type="Proteomes" id="UP000278081"/>
    </source>
</evidence>
<evidence type="ECO:0000313" key="7">
    <source>
        <dbReference type="EMBL" id="RUL98028.1"/>
    </source>
</evidence>
<dbReference type="Pfam" id="PF01810">
    <property type="entry name" value="LysE"/>
    <property type="match status" value="1"/>
</dbReference>
<feature type="transmembrane region" description="Helical" evidence="6">
    <location>
        <begin position="94"/>
        <end position="112"/>
    </location>
</feature>
<organism evidence="7 8">
    <name type="scientific">Rhizobium chutanense</name>
    <dbReference type="NCBI Taxonomy" id="2035448"/>
    <lineage>
        <taxon>Bacteria</taxon>
        <taxon>Pseudomonadati</taxon>
        <taxon>Pseudomonadota</taxon>
        <taxon>Alphaproteobacteria</taxon>
        <taxon>Hyphomicrobiales</taxon>
        <taxon>Rhizobiaceae</taxon>
        <taxon>Rhizobium/Agrobacterium group</taxon>
        <taxon>Rhizobium</taxon>
    </lineage>
</organism>
<dbReference type="Proteomes" id="UP000278081">
    <property type="component" value="Unassembled WGS sequence"/>
</dbReference>
<dbReference type="GO" id="GO:0005886">
    <property type="term" value="C:plasma membrane"/>
    <property type="evidence" value="ECO:0007669"/>
    <property type="project" value="UniProtKB-SubCell"/>
</dbReference>
<feature type="transmembrane region" description="Helical" evidence="6">
    <location>
        <begin position="167"/>
        <end position="192"/>
    </location>
</feature>
<dbReference type="GO" id="GO:0015171">
    <property type="term" value="F:amino acid transmembrane transporter activity"/>
    <property type="evidence" value="ECO:0007669"/>
    <property type="project" value="TreeGrafter"/>
</dbReference>
<reference evidence="7 8" key="1">
    <citation type="submission" date="2018-11" db="EMBL/GenBank/DDBJ databases">
        <title>Rhizobium chutanense sp. nov., isolated from root nodules of Phaseolus vulgaris in China.</title>
        <authorList>
            <person name="Huo Y."/>
        </authorList>
    </citation>
    <scope>NUCLEOTIDE SEQUENCE [LARGE SCALE GENOMIC DNA]</scope>
    <source>
        <strain evidence="7 8">C16</strain>
    </source>
</reference>
<evidence type="ECO:0000256" key="3">
    <source>
        <dbReference type="ARBA" id="ARBA00022692"/>
    </source>
</evidence>
<evidence type="ECO:0000256" key="5">
    <source>
        <dbReference type="ARBA" id="ARBA00023136"/>
    </source>
</evidence>
<keyword evidence="4 6" id="KW-1133">Transmembrane helix</keyword>
<keyword evidence="5 6" id="KW-0472">Membrane</keyword>
<dbReference type="PANTHER" id="PTHR30086:SF20">
    <property type="entry name" value="ARGININE EXPORTER PROTEIN ARGO-RELATED"/>
    <property type="match status" value="1"/>
</dbReference>
<sequence length="227" mass="24407">MTSPFQKTPAAHRLTASTIGKAGWNISIHSHCSSASTSSLSSSPGPNFIIVTNTSMTVSRAAGLFAGLGLAIASLTWAVLAMAGLGFLLTHFEWLHITLQVVGALYLIWLGLKMIRGATKPLKATGPTEVTWRSAMRRAYVVSMTNPKSVAFFGSIFALVIPAHAPVWLYCVIALTCFLLSALWYCGLAFFFSNPRISAGFLRFKAGIERVMGAALILIGGRLLWAR</sequence>
<feature type="transmembrane region" description="Helical" evidence="6">
    <location>
        <begin position="64"/>
        <end position="88"/>
    </location>
</feature>
<protein>
    <submittedName>
        <fullName evidence="7">Lysine transporter LysE</fullName>
    </submittedName>
</protein>
<dbReference type="InterPro" id="IPR001123">
    <property type="entry name" value="LeuE-type"/>
</dbReference>
<keyword evidence="3 6" id="KW-0812">Transmembrane</keyword>
<comment type="caution">
    <text evidence="7">The sequence shown here is derived from an EMBL/GenBank/DDBJ whole genome shotgun (WGS) entry which is preliminary data.</text>
</comment>